<evidence type="ECO:0000256" key="10">
    <source>
        <dbReference type="ARBA" id="ARBA00023201"/>
    </source>
</evidence>
<dbReference type="HOGENOM" id="CLU_018808_11_4_0"/>
<evidence type="ECO:0000313" key="14">
    <source>
        <dbReference type="Proteomes" id="UP000000925"/>
    </source>
</evidence>
<evidence type="ECO:0000256" key="2">
    <source>
        <dbReference type="ARBA" id="ARBA00006434"/>
    </source>
</evidence>
<evidence type="ECO:0000256" key="9">
    <source>
        <dbReference type="ARBA" id="ARBA00023136"/>
    </source>
</evidence>
<feature type="transmembrane region" description="Helical" evidence="12">
    <location>
        <begin position="413"/>
        <end position="435"/>
    </location>
</feature>
<dbReference type="PANTHER" id="PTHR42985">
    <property type="entry name" value="SODIUM-COUPLED MONOCARBOXYLATE TRANSPORTER"/>
    <property type="match status" value="1"/>
</dbReference>
<evidence type="ECO:0000256" key="8">
    <source>
        <dbReference type="ARBA" id="ARBA00023065"/>
    </source>
</evidence>
<evidence type="ECO:0000256" key="1">
    <source>
        <dbReference type="ARBA" id="ARBA00004651"/>
    </source>
</evidence>
<keyword evidence="9 12" id="KW-0472">Membrane</keyword>
<keyword evidence="6 12" id="KW-1133">Transmembrane helix</keyword>
<keyword evidence="14" id="KW-1185">Reference proteome</keyword>
<dbReference type="PROSITE" id="PS50283">
    <property type="entry name" value="NA_SOLUT_SYMP_3"/>
    <property type="match status" value="1"/>
</dbReference>
<feature type="transmembrane region" description="Helical" evidence="12">
    <location>
        <begin position="280"/>
        <end position="304"/>
    </location>
</feature>
<dbReference type="STRING" id="583355.Caka_0857"/>
<evidence type="ECO:0000256" key="5">
    <source>
        <dbReference type="ARBA" id="ARBA00022692"/>
    </source>
</evidence>
<evidence type="ECO:0000256" key="4">
    <source>
        <dbReference type="ARBA" id="ARBA00022475"/>
    </source>
</evidence>
<comment type="subcellular location">
    <subcellularLocation>
        <location evidence="1">Cell membrane</location>
        <topology evidence="1">Multi-pass membrane protein</topology>
    </subcellularLocation>
</comment>
<evidence type="ECO:0000256" key="11">
    <source>
        <dbReference type="RuleBase" id="RU362091"/>
    </source>
</evidence>
<feature type="transmembrane region" description="Helical" evidence="12">
    <location>
        <begin position="182"/>
        <end position="200"/>
    </location>
</feature>
<protein>
    <submittedName>
        <fullName evidence="13">SSS sodium solute transporter superfamily</fullName>
    </submittedName>
</protein>
<feature type="transmembrane region" description="Helical" evidence="12">
    <location>
        <begin position="85"/>
        <end position="111"/>
    </location>
</feature>
<dbReference type="RefSeq" id="WP_013042604.1">
    <property type="nucleotide sequence ID" value="NC_014008.1"/>
</dbReference>
<dbReference type="eggNOG" id="COG0591">
    <property type="taxonomic scope" value="Bacteria"/>
</dbReference>
<sequence length="503" mass="53883">MLANLTILDLSIVVAYFGIVLAIGFWSAGKRSDSDDFINGSRQMPWWAVLGSLVATEVSASTFLATPGVGFSENMNYLQMGIGSFFARIFIALIFLGAFYSFNALTIYEYLANRFGSRTRTTASIFFIITRLLASSVRLMIAATGIGLILDLPFTLCLFVFTLIAMLYTGSGGIRSVIWTDVLQAIVFISCGLVVILYIANSIGLDTILSTGAEAGRFEVFKLSPQTDSGGVLAWLNDGQLLYIAMLFGFLSTAAAFGTDQDLTQRMLTCKNVTAARRSVVLSGFVSLPLAALFLFVGVALFAYTQSFAPTDLPLRDDGSIRADHILPWFIGNELPSGLRGLLLVGALAAAMSSLDSAMGALGSSALVDLYRPLVAKGSLGAVPELWITRLFVVIFGLLLALGAWSLRNAEGFLWLTFQIGSITYGGLLGVFLLGILTKRGCDSGNLIALLSGAAICTGLLIAIRSGQLSLGWTWLIFIGTSWTFTLGAVWPKKSDTGTNQYV</sequence>
<dbReference type="NCBIfam" id="TIGR00813">
    <property type="entry name" value="sss"/>
    <property type="match status" value="1"/>
</dbReference>
<accession>D5EQB2</accession>
<dbReference type="Proteomes" id="UP000000925">
    <property type="component" value="Chromosome"/>
</dbReference>
<dbReference type="PANTHER" id="PTHR42985:SF47">
    <property type="entry name" value="INTEGRAL MEMBRANE TRANSPORT PROTEIN"/>
    <property type="match status" value="1"/>
</dbReference>
<feature type="transmembrane region" description="Helical" evidence="12">
    <location>
        <begin position="387"/>
        <end position="407"/>
    </location>
</feature>
<keyword evidence="7" id="KW-0915">Sodium</keyword>
<keyword evidence="5 12" id="KW-0812">Transmembrane</keyword>
<reference evidence="13 14" key="1">
    <citation type="journal article" date="2010" name="Stand. Genomic Sci.">
        <title>Complete genome sequence of Coraliomargarita akajimensis type strain (04OKA010-24).</title>
        <authorList>
            <person name="Mavromatis K."/>
            <person name="Abt B."/>
            <person name="Brambilla E."/>
            <person name="Lapidus A."/>
            <person name="Copeland A."/>
            <person name="Deshpande S."/>
            <person name="Nolan M."/>
            <person name="Lucas S."/>
            <person name="Tice H."/>
            <person name="Cheng J.F."/>
            <person name="Han C."/>
            <person name="Detter J.C."/>
            <person name="Woyke T."/>
            <person name="Goodwin L."/>
            <person name="Pitluck S."/>
            <person name="Held B."/>
            <person name="Brettin T."/>
            <person name="Tapia R."/>
            <person name="Ivanova N."/>
            <person name="Mikhailova N."/>
            <person name="Pati A."/>
            <person name="Liolios K."/>
            <person name="Chen A."/>
            <person name="Palaniappan K."/>
            <person name="Land M."/>
            <person name="Hauser L."/>
            <person name="Chang Y.J."/>
            <person name="Jeffries C.D."/>
            <person name="Rohde M."/>
            <person name="Goker M."/>
            <person name="Bristow J."/>
            <person name="Eisen J.A."/>
            <person name="Markowitz V."/>
            <person name="Hugenholtz P."/>
            <person name="Klenk H.P."/>
            <person name="Kyrpides N.C."/>
        </authorList>
    </citation>
    <scope>NUCLEOTIDE SEQUENCE [LARGE SCALE GENOMIC DNA]</scope>
    <source>
        <strain evidence="14">DSM 45221 / IAM 15411 / JCM 23193 / KCTC 12865</strain>
    </source>
</reference>
<dbReference type="AlphaFoldDB" id="D5EQB2"/>
<dbReference type="InterPro" id="IPR038377">
    <property type="entry name" value="Na/Glc_symporter_sf"/>
</dbReference>
<dbReference type="GO" id="GO:0005886">
    <property type="term" value="C:plasma membrane"/>
    <property type="evidence" value="ECO:0007669"/>
    <property type="project" value="UniProtKB-SubCell"/>
</dbReference>
<dbReference type="Pfam" id="PF00474">
    <property type="entry name" value="SSF"/>
    <property type="match status" value="1"/>
</dbReference>
<feature type="transmembrane region" description="Helical" evidence="12">
    <location>
        <begin position="6"/>
        <end position="26"/>
    </location>
</feature>
<dbReference type="InterPro" id="IPR051163">
    <property type="entry name" value="Sodium:Solute_Symporter_SSF"/>
</dbReference>
<feature type="transmembrane region" description="Helical" evidence="12">
    <location>
        <begin position="46"/>
        <end position="65"/>
    </location>
</feature>
<gene>
    <name evidence="13" type="ordered locus">Caka_0857</name>
</gene>
<keyword evidence="4" id="KW-1003">Cell membrane</keyword>
<name>D5EQB2_CORAD</name>
<dbReference type="GO" id="GO:0015293">
    <property type="term" value="F:symporter activity"/>
    <property type="evidence" value="ECO:0007669"/>
    <property type="project" value="TreeGrafter"/>
</dbReference>
<feature type="transmembrane region" description="Helical" evidence="12">
    <location>
        <begin position="152"/>
        <end position="170"/>
    </location>
</feature>
<evidence type="ECO:0000313" key="13">
    <source>
        <dbReference type="EMBL" id="ADE53880.1"/>
    </source>
</evidence>
<comment type="similarity">
    <text evidence="2 11">Belongs to the sodium:solute symporter (SSF) (TC 2.A.21) family.</text>
</comment>
<evidence type="ECO:0000256" key="12">
    <source>
        <dbReference type="SAM" id="Phobius"/>
    </source>
</evidence>
<dbReference type="InterPro" id="IPR001734">
    <property type="entry name" value="Na/solute_symporter"/>
</dbReference>
<dbReference type="EMBL" id="CP001998">
    <property type="protein sequence ID" value="ADE53880.1"/>
    <property type="molecule type" value="Genomic_DNA"/>
</dbReference>
<feature type="transmembrane region" description="Helical" evidence="12">
    <location>
        <begin position="123"/>
        <end position="146"/>
    </location>
</feature>
<dbReference type="OrthoDB" id="9814523at2"/>
<keyword evidence="8" id="KW-0406">Ion transport</keyword>
<evidence type="ECO:0000256" key="7">
    <source>
        <dbReference type="ARBA" id="ARBA00023053"/>
    </source>
</evidence>
<feature type="transmembrane region" description="Helical" evidence="12">
    <location>
        <begin position="241"/>
        <end position="259"/>
    </location>
</feature>
<evidence type="ECO:0000256" key="6">
    <source>
        <dbReference type="ARBA" id="ARBA00022989"/>
    </source>
</evidence>
<dbReference type="GO" id="GO:0006814">
    <property type="term" value="P:sodium ion transport"/>
    <property type="evidence" value="ECO:0007669"/>
    <property type="project" value="UniProtKB-KW"/>
</dbReference>
<feature type="transmembrane region" description="Helical" evidence="12">
    <location>
        <begin position="447"/>
        <end position="466"/>
    </location>
</feature>
<proteinExistence type="inferred from homology"/>
<feature type="transmembrane region" description="Helical" evidence="12">
    <location>
        <begin position="472"/>
        <end position="491"/>
    </location>
</feature>
<dbReference type="KEGG" id="caa:Caka_0857"/>
<evidence type="ECO:0000256" key="3">
    <source>
        <dbReference type="ARBA" id="ARBA00022448"/>
    </source>
</evidence>
<organism evidence="13 14">
    <name type="scientific">Coraliomargarita akajimensis (strain DSM 45221 / IAM 15411 / JCM 23193 / KCTC 12865 / 04OKA010-24)</name>
    <dbReference type="NCBI Taxonomy" id="583355"/>
    <lineage>
        <taxon>Bacteria</taxon>
        <taxon>Pseudomonadati</taxon>
        <taxon>Verrucomicrobiota</taxon>
        <taxon>Opitutia</taxon>
        <taxon>Puniceicoccales</taxon>
        <taxon>Coraliomargaritaceae</taxon>
        <taxon>Coraliomargarita</taxon>
    </lineage>
</organism>
<keyword evidence="3" id="KW-0813">Transport</keyword>
<dbReference type="Gene3D" id="1.20.1730.10">
    <property type="entry name" value="Sodium/glucose cotransporter"/>
    <property type="match status" value="1"/>
</dbReference>
<keyword evidence="10" id="KW-0739">Sodium transport</keyword>